<evidence type="ECO:0000313" key="2">
    <source>
        <dbReference type="EMBL" id="KAJ7308437.1"/>
    </source>
</evidence>
<keyword evidence="3" id="KW-1185">Reference proteome</keyword>
<evidence type="ECO:0000256" key="1">
    <source>
        <dbReference type="SAM" id="MobiDB-lite"/>
    </source>
</evidence>
<sequence>MQHRTQLEMLAGHSTNWPGPVSSRTGCPCSQRRSCTTNRIQNPVKGFRTSGSRHVRGLQTILDLFPGFSRAPGTQVQAMEYRIGGHRVPLAVRDLTLPGLRP</sequence>
<accession>A0A9Q1ASS9</accession>
<feature type="region of interest" description="Disordered" evidence="1">
    <location>
        <begin position="11"/>
        <end position="32"/>
    </location>
</feature>
<dbReference type="EMBL" id="JAPFRF010000018">
    <property type="protein sequence ID" value="KAJ7308437.1"/>
    <property type="molecule type" value="Genomic_DNA"/>
</dbReference>
<proteinExistence type="predicted"/>
<protein>
    <submittedName>
        <fullName evidence="2">Uncharacterized protein</fullName>
    </submittedName>
</protein>
<gene>
    <name evidence="2" type="ORF">JRQ81_008985</name>
</gene>
<dbReference type="AlphaFoldDB" id="A0A9Q1ASS9"/>
<feature type="compositionally biased region" description="Polar residues" evidence="1">
    <location>
        <begin position="13"/>
        <end position="25"/>
    </location>
</feature>
<reference evidence="2" key="1">
    <citation type="journal article" date="2023" name="DNA Res.">
        <title>Chromosome-level genome assembly of Phrynocephalus forsythii using third-generation DNA sequencing and Hi-C analysis.</title>
        <authorList>
            <person name="Qi Y."/>
            <person name="Zhao W."/>
            <person name="Zhao Y."/>
            <person name="Niu C."/>
            <person name="Cao S."/>
            <person name="Zhang Y."/>
        </authorList>
    </citation>
    <scope>NUCLEOTIDE SEQUENCE</scope>
    <source>
        <tissue evidence="2">Muscle</tissue>
    </source>
</reference>
<dbReference type="Proteomes" id="UP001142489">
    <property type="component" value="Unassembled WGS sequence"/>
</dbReference>
<name>A0A9Q1ASS9_9SAUR</name>
<organism evidence="2 3">
    <name type="scientific">Phrynocephalus forsythii</name>
    <dbReference type="NCBI Taxonomy" id="171643"/>
    <lineage>
        <taxon>Eukaryota</taxon>
        <taxon>Metazoa</taxon>
        <taxon>Chordata</taxon>
        <taxon>Craniata</taxon>
        <taxon>Vertebrata</taxon>
        <taxon>Euteleostomi</taxon>
        <taxon>Lepidosauria</taxon>
        <taxon>Squamata</taxon>
        <taxon>Bifurcata</taxon>
        <taxon>Unidentata</taxon>
        <taxon>Episquamata</taxon>
        <taxon>Toxicofera</taxon>
        <taxon>Iguania</taxon>
        <taxon>Acrodonta</taxon>
        <taxon>Agamidae</taxon>
        <taxon>Agaminae</taxon>
        <taxon>Phrynocephalus</taxon>
    </lineage>
</organism>
<evidence type="ECO:0000313" key="3">
    <source>
        <dbReference type="Proteomes" id="UP001142489"/>
    </source>
</evidence>
<comment type="caution">
    <text evidence="2">The sequence shown here is derived from an EMBL/GenBank/DDBJ whole genome shotgun (WGS) entry which is preliminary data.</text>
</comment>